<evidence type="ECO:0000313" key="1">
    <source>
        <dbReference type="EMBL" id="QDU95671.1"/>
    </source>
</evidence>
<dbReference type="RefSeq" id="WP_145054382.1">
    <property type="nucleotide sequence ID" value="NZ_CP036433.1"/>
</dbReference>
<organism evidence="1 2">
    <name type="scientific">Lignipirellula cremea</name>
    <dbReference type="NCBI Taxonomy" id="2528010"/>
    <lineage>
        <taxon>Bacteria</taxon>
        <taxon>Pseudomonadati</taxon>
        <taxon>Planctomycetota</taxon>
        <taxon>Planctomycetia</taxon>
        <taxon>Pirellulales</taxon>
        <taxon>Pirellulaceae</taxon>
        <taxon>Lignipirellula</taxon>
    </lineage>
</organism>
<evidence type="ECO:0008006" key="3">
    <source>
        <dbReference type="Google" id="ProtNLM"/>
    </source>
</evidence>
<reference evidence="1 2" key="1">
    <citation type="submission" date="2019-02" db="EMBL/GenBank/DDBJ databases">
        <title>Deep-cultivation of Planctomycetes and their phenomic and genomic characterization uncovers novel biology.</title>
        <authorList>
            <person name="Wiegand S."/>
            <person name="Jogler M."/>
            <person name="Boedeker C."/>
            <person name="Pinto D."/>
            <person name="Vollmers J."/>
            <person name="Rivas-Marin E."/>
            <person name="Kohn T."/>
            <person name="Peeters S.H."/>
            <person name="Heuer A."/>
            <person name="Rast P."/>
            <person name="Oberbeckmann S."/>
            <person name="Bunk B."/>
            <person name="Jeske O."/>
            <person name="Meyerdierks A."/>
            <person name="Storesund J.E."/>
            <person name="Kallscheuer N."/>
            <person name="Luecker S."/>
            <person name="Lage O.M."/>
            <person name="Pohl T."/>
            <person name="Merkel B.J."/>
            <person name="Hornburger P."/>
            <person name="Mueller R.-W."/>
            <person name="Bruemmer F."/>
            <person name="Labrenz M."/>
            <person name="Spormann A.M."/>
            <person name="Op den Camp H."/>
            <person name="Overmann J."/>
            <person name="Amann R."/>
            <person name="Jetten M.S.M."/>
            <person name="Mascher T."/>
            <person name="Medema M.H."/>
            <person name="Devos D.P."/>
            <person name="Kaster A.-K."/>
            <person name="Ovreas L."/>
            <person name="Rohde M."/>
            <person name="Galperin M.Y."/>
            <person name="Jogler C."/>
        </authorList>
    </citation>
    <scope>NUCLEOTIDE SEQUENCE [LARGE SCALE GENOMIC DNA]</scope>
    <source>
        <strain evidence="1 2">Pla85_3_4</strain>
    </source>
</reference>
<keyword evidence="2" id="KW-1185">Reference proteome</keyword>
<accession>A0A518DV04</accession>
<sequence length="208" mass="23897">MTLENIFPDFEVIREPTEGFPPEWNRLLGMSPVASLSAICDCMGLGAETKVRSIVTSSSDIAILRPKRKRDKNLPYFRRLGVTTAADLAMYFTPPAKVETTHRYPPGYTTLVESIGPLYFTQFGGNILSPLQIQNAREQIRTSIEFEGSIRNSLVPFYDHETGDFDCWQDDDCMECVFFDHETQDLTFISRGEFSNWIEKRFLSFYEM</sequence>
<evidence type="ECO:0000313" key="2">
    <source>
        <dbReference type="Proteomes" id="UP000317648"/>
    </source>
</evidence>
<dbReference type="AlphaFoldDB" id="A0A518DV04"/>
<dbReference type="Proteomes" id="UP000317648">
    <property type="component" value="Chromosome"/>
</dbReference>
<name>A0A518DV04_9BACT</name>
<gene>
    <name evidence="1" type="ORF">Pla8534_34880</name>
</gene>
<proteinExistence type="predicted"/>
<dbReference type="EMBL" id="CP036433">
    <property type="protein sequence ID" value="QDU95671.1"/>
    <property type="molecule type" value="Genomic_DNA"/>
</dbReference>
<dbReference type="KEGG" id="lcre:Pla8534_34880"/>
<protein>
    <recommendedName>
        <fullName evidence="3">SMI1 / KNR4 family protein</fullName>
    </recommendedName>
</protein>